<sequence>MIKLISIICVYNDEKILNEFLLSSLKMQKGIDYELILLNNKNNRYESAAVALNEGASKAKGEVLVFVHQDIRFLSSSTLNDIKNYVEKMGKGIYGVAGVKDKGTITNIKHGDDLKPAGRYSIDFPVRVKTLDECVIIVDRETFNKLKFNIDLIGGYHLYAVEMCLRASKQNIPIWVLPIESIHHKSQGKLDKSYFYTLSKIVKQYKNVKKIPTTMGIWYTNKFLFRYQLLKKNFGIIKRCFLDIIN</sequence>
<dbReference type="InterPro" id="IPR029044">
    <property type="entry name" value="Nucleotide-diphossugar_trans"/>
</dbReference>
<feature type="domain" description="Streptomycin biosynthesis protein StrF" evidence="1">
    <location>
        <begin position="7"/>
        <end position="192"/>
    </location>
</feature>
<evidence type="ECO:0000313" key="2">
    <source>
        <dbReference type="EMBL" id="SHH27027.1"/>
    </source>
</evidence>
<organism evidence="2 3">
    <name type="scientific">Thermosipho atlanticus DSM 15807</name>
    <dbReference type="NCBI Taxonomy" id="1123380"/>
    <lineage>
        <taxon>Bacteria</taxon>
        <taxon>Thermotogati</taxon>
        <taxon>Thermotogota</taxon>
        <taxon>Thermotogae</taxon>
        <taxon>Thermotogales</taxon>
        <taxon>Fervidobacteriaceae</taxon>
        <taxon>Thermosipho</taxon>
    </lineage>
</organism>
<protein>
    <submittedName>
        <fullName evidence="2">Glycosyltransferase like family protein</fullName>
    </submittedName>
</protein>
<dbReference type="EMBL" id="FQXN01000002">
    <property type="protein sequence ID" value="SHH27027.1"/>
    <property type="molecule type" value="Genomic_DNA"/>
</dbReference>
<dbReference type="CDD" id="cd00761">
    <property type="entry name" value="Glyco_tranf_GTA_type"/>
    <property type="match status" value="1"/>
</dbReference>
<dbReference type="Pfam" id="PF13712">
    <property type="entry name" value="Glyco_tranf_2_5"/>
    <property type="match status" value="1"/>
</dbReference>
<evidence type="ECO:0000259" key="1">
    <source>
        <dbReference type="Pfam" id="PF13712"/>
    </source>
</evidence>
<gene>
    <name evidence="2" type="ORF">SAMN02745199_0485</name>
</gene>
<dbReference type="AlphaFoldDB" id="A0A1M5RL24"/>
<dbReference type="STRING" id="1123380.SAMN02745199_0485"/>
<keyword evidence="3" id="KW-1185">Reference proteome</keyword>
<dbReference type="Gene3D" id="3.90.550.10">
    <property type="entry name" value="Spore Coat Polysaccharide Biosynthesis Protein SpsA, Chain A"/>
    <property type="match status" value="1"/>
</dbReference>
<dbReference type="OrthoDB" id="7851643at2"/>
<dbReference type="InterPro" id="IPR059123">
    <property type="entry name" value="StrF_dom"/>
</dbReference>
<dbReference type="Proteomes" id="UP000242592">
    <property type="component" value="Unassembled WGS sequence"/>
</dbReference>
<dbReference type="RefSeq" id="WP_073071830.1">
    <property type="nucleotide sequence ID" value="NZ_FQXN01000002.1"/>
</dbReference>
<dbReference type="GO" id="GO:0016740">
    <property type="term" value="F:transferase activity"/>
    <property type="evidence" value="ECO:0007669"/>
    <property type="project" value="UniProtKB-KW"/>
</dbReference>
<dbReference type="SUPFAM" id="SSF53448">
    <property type="entry name" value="Nucleotide-diphospho-sugar transferases"/>
    <property type="match status" value="1"/>
</dbReference>
<keyword evidence="2" id="KW-0808">Transferase</keyword>
<evidence type="ECO:0000313" key="3">
    <source>
        <dbReference type="Proteomes" id="UP000242592"/>
    </source>
</evidence>
<name>A0A1M5RL24_9BACT</name>
<reference evidence="3" key="1">
    <citation type="submission" date="2016-11" db="EMBL/GenBank/DDBJ databases">
        <authorList>
            <person name="Varghese N."/>
            <person name="Submissions S."/>
        </authorList>
    </citation>
    <scope>NUCLEOTIDE SEQUENCE [LARGE SCALE GENOMIC DNA]</scope>
    <source>
        <strain evidence="3">DSM 15807</strain>
    </source>
</reference>
<accession>A0A1M5RL24</accession>
<proteinExistence type="predicted"/>